<dbReference type="AlphaFoldDB" id="A0AAV4AWC8"/>
<name>A0AAV4AWC8_9GAST</name>
<reference evidence="1 2" key="1">
    <citation type="journal article" date="2021" name="Elife">
        <title>Chloroplast acquisition without the gene transfer in kleptoplastic sea slugs, Plakobranchus ocellatus.</title>
        <authorList>
            <person name="Maeda T."/>
            <person name="Takahashi S."/>
            <person name="Yoshida T."/>
            <person name="Shimamura S."/>
            <person name="Takaki Y."/>
            <person name="Nagai Y."/>
            <person name="Toyoda A."/>
            <person name="Suzuki Y."/>
            <person name="Arimoto A."/>
            <person name="Ishii H."/>
            <person name="Satoh N."/>
            <person name="Nishiyama T."/>
            <person name="Hasebe M."/>
            <person name="Maruyama T."/>
            <person name="Minagawa J."/>
            <person name="Obokata J."/>
            <person name="Shigenobu S."/>
        </authorList>
    </citation>
    <scope>NUCLEOTIDE SEQUENCE [LARGE SCALE GENOMIC DNA]</scope>
</reference>
<dbReference type="Proteomes" id="UP000735302">
    <property type="component" value="Unassembled WGS sequence"/>
</dbReference>
<evidence type="ECO:0000313" key="1">
    <source>
        <dbReference type="EMBL" id="GFO11145.1"/>
    </source>
</evidence>
<comment type="caution">
    <text evidence="1">The sequence shown here is derived from an EMBL/GenBank/DDBJ whole genome shotgun (WGS) entry which is preliminary data.</text>
</comment>
<gene>
    <name evidence="1" type="ORF">PoB_003765000</name>
</gene>
<proteinExistence type="predicted"/>
<sequence length="103" mass="11722">MRTHANSQRKCSCTNKAYRQDFSNRMGAHDTDFGAKFVQELPKVSTSANICTVQQRCKDMLVVLNQIKKRIRFARGLFKNLPLLSPEFVLSQIKKGDASDVPF</sequence>
<organism evidence="1 2">
    <name type="scientific">Plakobranchus ocellatus</name>
    <dbReference type="NCBI Taxonomy" id="259542"/>
    <lineage>
        <taxon>Eukaryota</taxon>
        <taxon>Metazoa</taxon>
        <taxon>Spiralia</taxon>
        <taxon>Lophotrochozoa</taxon>
        <taxon>Mollusca</taxon>
        <taxon>Gastropoda</taxon>
        <taxon>Heterobranchia</taxon>
        <taxon>Euthyneura</taxon>
        <taxon>Panpulmonata</taxon>
        <taxon>Sacoglossa</taxon>
        <taxon>Placobranchoidea</taxon>
        <taxon>Plakobranchidae</taxon>
        <taxon>Plakobranchus</taxon>
    </lineage>
</organism>
<protein>
    <submittedName>
        <fullName evidence="1">Uncharacterized protein</fullName>
    </submittedName>
</protein>
<evidence type="ECO:0000313" key="2">
    <source>
        <dbReference type="Proteomes" id="UP000735302"/>
    </source>
</evidence>
<dbReference type="EMBL" id="BLXT01004220">
    <property type="protein sequence ID" value="GFO11145.1"/>
    <property type="molecule type" value="Genomic_DNA"/>
</dbReference>
<keyword evidence="2" id="KW-1185">Reference proteome</keyword>
<accession>A0AAV4AWC8</accession>